<evidence type="ECO:0000256" key="1">
    <source>
        <dbReference type="SAM" id="MobiDB-lite"/>
    </source>
</evidence>
<protein>
    <submittedName>
        <fullName evidence="2">Acyl-CoA carboxylase subunit epsilon</fullName>
    </submittedName>
</protein>
<organism evidence="2 3">
    <name type="scientific">Microbacterium invictum</name>
    <dbReference type="NCBI Taxonomy" id="515415"/>
    <lineage>
        <taxon>Bacteria</taxon>
        <taxon>Bacillati</taxon>
        <taxon>Actinomycetota</taxon>
        <taxon>Actinomycetes</taxon>
        <taxon>Micrococcales</taxon>
        <taxon>Microbacteriaceae</taxon>
        <taxon>Microbacterium</taxon>
    </lineage>
</organism>
<reference evidence="2 3" key="1">
    <citation type="submission" date="2023-06" db="EMBL/GenBank/DDBJ databases">
        <title>Rock-solubilizing bacteria, Microbacterium invictum, promotes re-establishment of vegetation in rocky wasteland by accelerating rock bio-weathering and reshaping soil bacterial community.</title>
        <authorList>
            <person name="Liu C."/>
        </authorList>
    </citation>
    <scope>NUCLEOTIDE SEQUENCE [LARGE SCALE GENOMIC DNA]</scope>
    <source>
        <strain evidence="2 3">X-18</strain>
    </source>
</reference>
<dbReference type="InterPro" id="IPR032716">
    <property type="entry name" value="ACC_epsilon"/>
</dbReference>
<evidence type="ECO:0000313" key="3">
    <source>
        <dbReference type="Proteomes" id="UP001324533"/>
    </source>
</evidence>
<name>A0ABZ0V9W7_9MICO</name>
<dbReference type="EMBL" id="CP139779">
    <property type="protein sequence ID" value="WQB69496.1"/>
    <property type="molecule type" value="Genomic_DNA"/>
</dbReference>
<feature type="region of interest" description="Disordered" evidence="1">
    <location>
        <begin position="1"/>
        <end position="27"/>
    </location>
</feature>
<sequence length="90" mass="9397">MSAAPDIPSEATDTPGAPGAPLPPVAIDVRRGAPTEEELAALIAVVSEEYAAESAEAVADDRAARSAWSLSQRGLRQPLRREVGWGRYAG</sequence>
<dbReference type="RefSeq" id="WP_322409617.1">
    <property type="nucleotide sequence ID" value="NZ_CP139779.1"/>
</dbReference>
<accession>A0ABZ0V9W7</accession>
<gene>
    <name evidence="2" type="ORF">T9R20_12420</name>
</gene>
<dbReference type="Proteomes" id="UP001324533">
    <property type="component" value="Chromosome"/>
</dbReference>
<dbReference type="Pfam" id="PF13822">
    <property type="entry name" value="ACC_epsilon"/>
    <property type="match status" value="1"/>
</dbReference>
<evidence type="ECO:0000313" key="2">
    <source>
        <dbReference type="EMBL" id="WQB69496.1"/>
    </source>
</evidence>
<proteinExistence type="predicted"/>
<keyword evidence="3" id="KW-1185">Reference proteome</keyword>